<evidence type="ECO:0000313" key="2">
    <source>
        <dbReference type="EMBL" id="KAK1128015.1"/>
    </source>
</evidence>
<evidence type="ECO:0008006" key="4">
    <source>
        <dbReference type="Google" id="ProtNLM"/>
    </source>
</evidence>
<comment type="caution">
    <text evidence="2">The sequence shown here is derived from an EMBL/GenBank/DDBJ whole genome shotgun (WGS) entry which is preliminary data.</text>
</comment>
<keyword evidence="1" id="KW-1133">Transmembrane helix</keyword>
<feature type="transmembrane region" description="Helical" evidence="1">
    <location>
        <begin position="63"/>
        <end position="83"/>
    </location>
</feature>
<accession>A0AA40FZR5</accession>
<protein>
    <recommendedName>
        <fullName evidence="4">Transmembrane protein</fullName>
    </recommendedName>
</protein>
<name>A0AA40FZR5_9HYME</name>
<keyword evidence="3" id="KW-1185">Reference proteome</keyword>
<dbReference type="Proteomes" id="UP001177670">
    <property type="component" value="Unassembled WGS sequence"/>
</dbReference>
<reference evidence="2" key="1">
    <citation type="submission" date="2021-10" db="EMBL/GenBank/DDBJ databases">
        <title>Melipona bicolor Genome sequencing and assembly.</title>
        <authorList>
            <person name="Araujo N.S."/>
            <person name="Arias M.C."/>
        </authorList>
    </citation>
    <scope>NUCLEOTIDE SEQUENCE</scope>
    <source>
        <strain evidence="2">USP_2M_L1-L4_2017</strain>
        <tissue evidence="2">Whole body</tissue>
    </source>
</reference>
<proteinExistence type="predicted"/>
<dbReference type="EMBL" id="JAHYIQ010000011">
    <property type="protein sequence ID" value="KAK1128015.1"/>
    <property type="molecule type" value="Genomic_DNA"/>
</dbReference>
<evidence type="ECO:0000313" key="3">
    <source>
        <dbReference type="Proteomes" id="UP001177670"/>
    </source>
</evidence>
<organism evidence="2 3">
    <name type="scientific">Melipona bicolor</name>
    <dbReference type="NCBI Taxonomy" id="60889"/>
    <lineage>
        <taxon>Eukaryota</taxon>
        <taxon>Metazoa</taxon>
        <taxon>Ecdysozoa</taxon>
        <taxon>Arthropoda</taxon>
        <taxon>Hexapoda</taxon>
        <taxon>Insecta</taxon>
        <taxon>Pterygota</taxon>
        <taxon>Neoptera</taxon>
        <taxon>Endopterygota</taxon>
        <taxon>Hymenoptera</taxon>
        <taxon>Apocrita</taxon>
        <taxon>Aculeata</taxon>
        <taxon>Apoidea</taxon>
        <taxon>Anthophila</taxon>
        <taxon>Apidae</taxon>
        <taxon>Melipona</taxon>
    </lineage>
</organism>
<keyword evidence="1" id="KW-0812">Transmembrane</keyword>
<sequence>MFEKTNERTKTQRGGEQRGFVAGFLESDRTFVKIVRRTGRTSELRSTSKANENRTRVKEENRLVVVAVLFFFFFFFLFCTGRAEEGKLYRDDAKIVLNVCGK</sequence>
<gene>
    <name evidence="2" type="ORF">K0M31_003508</name>
</gene>
<keyword evidence="1" id="KW-0472">Membrane</keyword>
<dbReference type="AlphaFoldDB" id="A0AA40FZR5"/>
<evidence type="ECO:0000256" key="1">
    <source>
        <dbReference type="SAM" id="Phobius"/>
    </source>
</evidence>